<gene>
    <name evidence="4" type="ORF">CAL20_01875</name>
</gene>
<keyword evidence="1" id="KW-0677">Repeat</keyword>
<reference evidence="4 5" key="1">
    <citation type="submission" date="2017-05" db="EMBL/GenBank/DDBJ databases">
        <title>Complete and WGS of Bordetella genogroups.</title>
        <authorList>
            <person name="Spilker T."/>
            <person name="LiPuma J."/>
        </authorList>
    </citation>
    <scope>NUCLEOTIDE SEQUENCE [LARGE SCALE GENOMIC DNA]</scope>
    <source>
        <strain evidence="4 5">AU9919</strain>
    </source>
</reference>
<dbReference type="SUPFAM" id="SSF48403">
    <property type="entry name" value="Ankyrin repeat"/>
    <property type="match status" value="2"/>
</dbReference>
<dbReference type="PROSITE" id="PS50088">
    <property type="entry name" value="ANK_REPEAT"/>
    <property type="match status" value="4"/>
</dbReference>
<dbReference type="Gene3D" id="1.25.40.20">
    <property type="entry name" value="Ankyrin repeat-containing domain"/>
    <property type="match status" value="4"/>
</dbReference>
<evidence type="ECO:0000313" key="5">
    <source>
        <dbReference type="Proteomes" id="UP000216885"/>
    </source>
</evidence>
<feature type="repeat" description="ANK" evidence="3">
    <location>
        <begin position="131"/>
        <end position="163"/>
    </location>
</feature>
<protein>
    <submittedName>
        <fullName evidence="4">Uncharacterized protein</fullName>
    </submittedName>
</protein>
<evidence type="ECO:0000256" key="3">
    <source>
        <dbReference type="PROSITE-ProRule" id="PRU00023"/>
    </source>
</evidence>
<dbReference type="AlphaFoldDB" id="A0A261V1S6"/>
<dbReference type="InterPro" id="IPR036770">
    <property type="entry name" value="Ankyrin_rpt-contain_sf"/>
</dbReference>
<dbReference type="PRINTS" id="PR01415">
    <property type="entry name" value="ANKYRIN"/>
</dbReference>
<keyword evidence="5" id="KW-1185">Reference proteome</keyword>
<dbReference type="PANTHER" id="PTHR24198">
    <property type="entry name" value="ANKYRIN REPEAT AND PROTEIN KINASE DOMAIN-CONTAINING PROTEIN"/>
    <property type="match status" value="1"/>
</dbReference>
<keyword evidence="2 3" id="KW-0040">ANK repeat</keyword>
<accession>A0A261V1S6</accession>
<dbReference type="Pfam" id="PF12796">
    <property type="entry name" value="Ank_2"/>
    <property type="match status" value="4"/>
</dbReference>
<feature type="repeat" description="ANK" evidence="3">
    <location>
        <begin position="556"/>
        <end position="588"/>
    </location>
</feature>
<evidence type="ECO:0000256" key="2">
    <source>
        <dbReference type="ARBA" id="ARBA00023043"/>
    </source>
</evidence>
<name>A0A261V1S6_9BORD</name>
<evidence type="ECO:0000313" key="4">
    <source>
        <dbReference type="EMBL" id="OZI67811.1"/>
    </source>
</evidence>
<dbReference type="InterPro" id="IPR002110">
    <property type="entry name" value="Ankyrin_rpt"/>
</dbReference>
<dbReference type="RefSeq" id="WP_094837031.1">
    <property type="nucleotide sequence ID" value="NZ_NEVQ01000001.1"/>
</dbReference>
<feature type="repeat" description="ANK" evidence="3">
    <location>
        <begin position="296"/>
        <end position="328"/>
    </location>
</feature>
<dbReference type="EMBL" id="NEVQ01000001">
    <property type="protein sequence ID" value="OZI67811.1"/>
    <property type="molecule type" value="Genomic_DNA"/>
</dbReference>
<dbReference type="PROSITE" id="PS50297">
    <property type="entry name" value="ANK_REP_REGION"/>
    <property type="match status" value="4"/>
</dbReference>
<dbReference type="Proteomes" id="UP000216885">
    <property type="component" value="Unassembled WGS sequence"/>
</dbReference>
<sequence>MPNSDHFAPANHPASVKTEYLEHTEIDSMSPESRLFDAIANHDQLTIKELLKSPGLDLSQINDDGQTLLHVAADRGNVEAAADLIQYHKDGKDVLTCNGDEWLARMAVAELKHRRGDKTGDFKFLDAQDRNGLSALMIAAHGGHLTLMQDLIDAGAEVDDNAMSIQEAVYAAEKQDLKCLAVYGDPDYPNPFETPTSGFTALMFAIAHAQIMAIDKLLDAGASMKKSFLMRCSPFRLATQSHQLQSAAALIKRGALAVATPYDCETLLERAVQLGDASLIEKLLQGNPTLSVRGKTGHALLTAAVSAGHADAVEALIQAGADIAVTDRRKYTLLMLAAESNKAAVIRVLHKYHANLEARSIHVAPPPNRGPRPTVNTLSGKTALLIATAAGNMAAATALLEIGADVNARDNYGSTALILAIGKRRHMPMVAILLKHEANLEIRNEDRLTPFMLSLEQLDVELMNKLHAAGANINARYPDGSSPVLWSIRKKSLMLDMLLRLNPDVTLADSAGITPLRAAIDDGSLMCAQELLKVLRRTSANPDEACRQYVNAADNNGITPLMIASGLNRDDLMRWLVEAGADVAKKNNAGHDAITFAIRAGAHQAVEYLTGQLGLGLPQAPSLSRPL</sequence>
<comment type="caution">
    <text evidence="4">The sequence shown here is derived from an EMBL/GenBank/DDBJ whole genome shotgun (WGS) entry which is preliminary data.</text>
</comment>
<evidence type="ECO:0000256" key="1">
    <source>
        <dbReference type="ARBA" id="ARBA00022737"/>
    </source>
</evidence>
<proteinExistence type="predicted"/>
<dbReference type="PANTHER" id="PTHR24198:SF165">
    <property type="entry name" value="ANKYRIN REPEAT-CONTAINING PROTEIN-RELATED"/>
    <property type="match status" value="1"/>
</dbReference>
<feature type="repeat" description="ANK" evidence="3">
    <location>
        <begin position="379"/>
        <end position="411"/>
    </location>
</feature>
<organism evidence="4 5">
    <name type="scientific">Bordetella genomosp. 4</name>
    <dbReference type="NCBI Taxonomy" id="463044"/>
    <lineage>
        <taxon>Bacteria</taxon>
        <taxon>Pseudomonadati</taxon>
        <taxon>Pseudomonadota</taxon>
        <taxon>Betaproteobacteria</taxon>
        <taxon>Burkholderiales</taxon>
        <taxon>Alcaligenaceae</taxon>
        <taxon>Bordetella</taxon>
    </lineage>
</organism>
<dbReference type="SMART" id="SM00248">
    <property type="entry name" value="ANK"/>
    <property type="match status" value="13"/>
</dbReference>